<dbReference type="GO" id="GO:0050660">
    <property type="term" value="F:flavin adenine dinucleotide binding"/>
    <property type="evidence" value="ECO:0007669"/>
    <property type="project" value="TreeGrafter"/>
</dbReference>
<dbReference type="GO" id="GO:0005829">
    <property type="term" value="C:cytosol"/>
    <property type="evidence" value="ECO:0007669"/>
    <property type="project" value="TreeGrafter"/>
</dbReference>
<dbReference type="PANTHER" id="PTHR21197:SF0">
    <property type="entry name" value="UDP-GALACTOPYRANOSE MUTASE"/>
    <property type="match status" value="1"/>
</dbReference>
<evidence type="ECO:0000313" key="3">
    <source>
        <dbReference type="Proteomes" id="UP000254720"/>
    </source>
</evidence>
<evidence type="ECO:0000313" key="2">
    <source>
        <dbReference type="EMBL" id="RDI46894.1"/>
    </source>
</evidence>
<name>A0A370GWC3_9COXI</name>
<proteinExistence type="predicted"/>
<dbReference type="GO" id="GO:0016491">
    <property type="term" value="F:oxidoreductase activity"/>
    <property type="evidence" value="ECO:0007669"/>
    <property type="project" value="InterPro"/>
</dbReference>
<dbReference type="SUPFAM" id="SSF51971">
    <property type="entry name" value="Nucleotide-binding domain"/>
    <property type="match status" value="1"/>
</dbReference>
<evidence type="ECO:0000259" key="1">
    <source>
        <dbReference type="Pfam" id="PF01593"/>
    </source>
</evidence>
<reference evidence="2 3" key="1">
    <citation type="submission" date="2018-07" db="EMBL/GenBank/DDBJ databases">
        <title>Genomic Encyclopedia of Type Strains, Phase IV (KMG-IV): sequencing the most valuable type-strain genomes for metagenomic binning, comparative biology and taxonomic classification.</title>
        <authorList>
            <person name="Goeker M."/>
        </authorList>
    </citation>
    <scope>NUCLEOTIDE SEQUENCE [LARGE SCALE GENOMIC DNA]</scope>
    <source>
        <strain evidence="2 3">DSM 16500</strain>
    </source>
</reference>
<feature type="domain" description="Amine oxidase" evidence="1">
    <location>
        <begin position="13"/>
        <end position="405"/>
    </location>
</feature>
<dbReference type="PANTHER" id="PTHR21197">
    <property type="entry name" value="UDP-GALACTOPYRANOSE MUTASE"/>
    <property type="match status" value="1"/>
</dbReference>
<dbReference type="NCBIfam" id="NF005548">
    <property type="entry name" value="PRK07208.1-4"/>
    <property type="match status" value="1"/>
</dbReference>
<dbReference type="AlphaFoldDB" id="A0A370GWC3"/>
<sequence>MQSEVVIIGAGPAGLTAGYLLSKENRSVTILEADPVYVGGIAKTATYKGYCFDIGGHRFFSKAQEVEALWTEILPHGMLERPRSSRIFYRKQFFSYPLKAFEALRKLGLVESCRCVLSYAKARLIPIKQPVSFADWVTNHFGERLFSIFFKTYTEKVWGMSCNAISADWAAQRIKGLSLSSAVVSALIPKRWSRRNSKETIKTLIDTFRYPRKGPGMLWEACAEKIKQQGGKVLLGSEVYRCEYNADENKWHVHYRDNAGNSAKVIASHVISSAPLRDLVTQYLSPSLSSGALSAANELKYRDFLIVVLILKDRQQFTDNWIYVHDSQVDVARIQNFKSWSPDMVPEKDMCCYGMEYFCFDGDNVWTSSDDALIQKAKREIVQLGLATLDDIVDGCVVRQTKAYPVYDNYYQTHVEVIRRELDEKFPSLHLIGRNGMHKYNNQDHSMMTAMLTVKNILAGQRRFDTWCVNQDAEYIESGTAGEKDLAYGLRSVPERLS</sequence>
<dbReference type="Proteomes" id="UP000254720">
    <property type="component" value="Unassembled WGS sequence"/>
</dbReference>
<gene>
    <name evidence="2" type="ORF">C8D86_10416</name>
</gene>
<organism evidence="2 3">
    <name type="scientific">Aquicella lusitana</name>
    <dbReference type="NCBI Taxonomy" id="254246"/>
    <lineage>
        <taxon>Bacteria</taxon>
        <taxon>Pseudomonadati</taxon>
        <taxon>Pseudomonadota</taxon>
        <taxon>Gammaproteobacteria</taxon>
        <taxon>Legionellales</taxon>
        <taxon>Coxiellaceae</taxon>
        <taxon>Aquicella</taxon>
    </lineage>
</organism>
<dbReference type="Gene3D" id="3.50.50.60">
    <property type="entry name" value="FAD/NAD(P)-binding domain"/>
    <property type="match status" value="1"/>
</dbReference>
<keyword evidence="3" id="KW-1185">Reference proteome</keyword>
<dbReference type="InterPro" id="IPR036188">
    <property type="entry name" value="FAD/NAD-bd_sf"/>
</dbReference>
<protein>
    <submittedName>
        <fullName evidence="2">Protoporphyrinogen oxidase</fullName>
    </submittedName>
</protein>
<comment type="caution">
    <text evidence="2">The sequence shown here is derived from an EMBL/GenBank/DDBJ whole genome shotgun (WGS) entry which is preliminary data.</text>
</comment>
<dbReference type="EMBL" id="QQAX01000004">
    <property type="protein sequence ID" value="RDI46894.1"/>
    <property type="molecule type" value="Genomic_DNA"/>
</dbReference>
<dbReference type="NCBIfam" id="NF005545">
    <property type="entry name" value="PRK07208.1-1"/>
    <property type="match status" value="1"/>
</dbReference>
<dbReference type="GO" id="GO:0008767">
    <property type="term" value="F:UDP-galactopyranose mutase activity"/>
    <property type="evidence" value="ECO:0007669"/>
    <property type="project" value="TreeGrafter"/>
</dbReference>
<dbReference type="RefSeq" id="WP_197737843.1">
    <property type="nucleotide sequence ID" value="NZ_LR699114.1"/>
</dbReference>
<accession>A0A370GWC3</accession>
<dbReference type="Pfam" id="PF01593">
    <property type="entry name" value="Amino_oxidase"/>
    <property type="match status" value="1"/>
</dbReference>
<dbReference type="InterPro" id="IPR002937">
    <property type="entry name" value="Amino_oxidase"/>
</dbReference>